<evidence type="ECO:0000256" key="1">
    <source>
        <dbReference type="SAM" id="MobiDB-lite"/>
    </source>
</evidence>
<proteinExistence type="predicted"/>
<dbReference type="VEuPathDB" id="FungiDB:HpaG805600"/>
<protein>
    <submittedName>
        <fullName evidence="2">Uncharacterized protein</fullName>
    </submittedName>
</protein>
<dbReference type="EMBL" id="JH598238">
    <property type="status" value="NOT_ANNOTATED_CDS"/>
    <property type="molecule type" value="Genomic_DNA"/>
</dbReference>
<reference evidence="2" key="2">
    <citation type="submission" date="2015-06" db="UniProtKB">
        <authorList>
            <consortium name="EnsemblProtists"/>
        </authorList>
    </citation>
    <scope>IDENTIFICATION</scope>
    <source>
        <strain evidence="2">Emoy2</strain>
    </source>
</reference>
<sequence length="55" mass="5965">MLRVNLIKARATRFSMLSGIPDDQPLSFSKGGSRRSHEATASSSLAPAMRATWTT</sequence>
<accession>M4BGS5</accession>
<reference evidence="3" key="1">
    <citation type="journal article" date="2010" name="Science">
        <title>Signatures of adaptation to obligate biotrophy in the Hyaloperonospora arabidopsidis genome.</title>
        <authorList>
            <person name="Baxter L."/>
            <person name="Tripathy S."/>
            <person name="Ishaque N."/>
            <person name="Boot N."/>
            <person name="Cabral A."/>
            <person name="Kemen E."/>
            <person name="Thines M."/>
            <person name="Ah-Fong A."/>
            <person name="Anderson R."/>
            <person name="Badejoko W."/>
            <person name="Bittner-Eddy P."/>
            <person name="Boore J.L."/>
            <person name="Chibucos M.C."/>
            <person name="Coates M."/>
            <person name="Dehal P."/>
            <person name="Delehaunty K."/>
            <person name="Dong S."/>
            <person name="Downton P."/>
            <person name="Dumas B."/>
            <person name="Fabro G."/>
            <person name="Fronick C."/>
            <person name="Fuerstenberg S.I."/>
            <person name="Fulton L."/>
            <person name="Gaulin E."/>
            <person name="Govers F."/>
            <person name="Hughes L."/>
            <person name="Humphray S."/>
            <person name="Jiang R.H."/>
            <person name="Judelson H."/>
            <person name="Kamoun S."/>
            <person name="Kyung K."/>
            <person name="Meijer H."/>
            <person name="Minx P."/>
            <person name="Morris P."/>
            <person name="Nelson J."/>
            <person name="Phuntumart V."/>
            <person name="Qutob D."/>
            <person name="Rehmany A."/>
            <person name="Rougon-Cardoso A."/>
            <person name="Ryden P."/>
            <person name="Torto-Alalibo T."/>
            <person name="Studholme D."/>
            <person name="Wang Y."/>
            <person name="Win J."/>
            <person name="Wood J."/>
            <person name="Clifton S.W."/>
            <person name="Rogers J."/>
            <person name="Van den Ackerveken G."/>
            <person name="Jones J.D."/>
            <person name="McDowell J.M."/>
            <person name="Beynon J."/>
            <person name="Tyler B.M."/>
        </authorList>
    </citation>
    <scope>NUCLEOTIDE SEQUENCE [LARGE SCALE GENOMIC DNA]</scope>
    <source>
        <strain evidence="3">Emoy2</strain>
    </source>
</reference>
<dbReference type="EnsemblProtists" id="HpaT805600">
    <property type="protein sequence ID" value="HpaP805600"/>
    <property type="gene ID" value="HpaG805600"/>
</dbReference>
<dbReference type="HOGENOM" id="CLU_3036491_0_0_1"/>
<dbReference type="AlphaFoldDB" id="M4BGS5"/>
<keyword evidence="3" id="KW-1185">Reference proteome</keyword>
<name>M4BGS5_HYAAE</name>
<dbReference type="Proteomes" id="UP000011713">
    <property type="component" value="Unassembled WGS sequence"/>
</dbReference>
<feature type="region of interest" description="Disordered" evidence="1">
    <location>
        <begin position="20"/>
        <end position="55"/>
    </location>
</feature>
<organism evidence="2 3">
    <name type="scientific">Hyaloperonospora arabidopsidis (strain Emoy2)</name>
    <name type="common">Downy mildew agent</name>
    <name type="synonym">Peronospora arabidopsidis</name>
    <dbReference type="NCBI Taxonomy" id="559515"/>
    <lineage>
        <taxon>Eukaryota</taxon>
        <taxon>Sar</taxon>
        <taxon>Stramenopiles</taxon>
        <taxon>Oomycota</taxon>
        <taxon>Peronosporomycetes</taxon>
        <taxon>Peronosporales</taxon>
        <taxon>Peronosporaceae</taxon>
        <taxon>Hyaloperonospora</taxon>
    </lineage>
</organism>
<evidence type="ECO:0000313" key="2">
    <source>
        <dbReference type="EnsemblProtists" id="HpaP805600"/>
    </source>
</evidence>
<evidence type="ECO:0000313" key="3">
    <source>
        <dbReference type="Proteomes" id="UP000011713"/>
    </source>
</evidence>
<dbReference type="InParanoid" id="M4BGS5"/>